<dbReference type="GO" id="GO:0005506">
    <property type="term" value="F:iron ion binding"/>
    <property type="evidence" value="ECO:0007669"/>
    <property type="project" value="InterPro"/>
</dbReference>
<comment type="subcellular location">
    <subcellularLocation>
        <location evidence="2">Nucleus</location>
    </subcellularLocation>
</comment>
<evidence type="ECO:0000256" key="11">
    <source>
        <dbReference type="ARBA" id="ARBA00051966"/>
    </source>
</evidence>
<dbReference type="Pfam" id="PF13661">
    <property type="entry name" value="2OG-FeII_Oxy_4"/>
    <property type="match status" value="1"/>
</dbReference>
<evidence type="ECO:0000256" key="9">
    <source>
        <dbReference type="ARBA" id="ARBA00023242"/>
    </source>
</evidence>
<keyword evidence="9" id="KW-0539">Nucleus</keyword>
<evidence type="ECO:0000256" key="2">
    <source>
        <dbReference type="ARBA" id="ARBA00004123"/>
    </source>
</evidence>
<comment type="cofactor">
    <cofactor evidence="1">
        <name>L-ascorbate</name>
        <dbReference type="ChEBI" id="CHEBI:38290"/>
    </cofactor>
</comment>
<dbReference type="InterPro" id="IPR005123">
    <property type="entry name" value="Oxoglu/Fe-dep_dioxygenase_dom"/>
</dbReference>
<comment type="caution">
    <text evidence="15">The sequence shown here is derived from an EMBL/GenBank/DDBJ whole genome shotgun (WGS) entry which is preliminary data.</text>
</comment>
<keyword evidence="6" id="KW-0223">Dioxygenase</keyword>
<dbReference type="GO" id="GO:0005634">
    <property type="term" value="C:nucleus"/>
    <property type="evidence" value="ECO:0007669"/>
    <property type="project" value="UniProtKB-SubCell"/>
</dbReference>
<evidence type="ECO:0000256" key="4">
    <source>
        <dbReference type="ARBA" id="ARBA00022723"/>
    </source>
</evidence>
<feature type="region of interest" description="Disordered" evidence="13">
    <location>
        <begin position="538"/>
        <end position="558"/>
    </location>
</feature>
<evidence type="ECO:0000256" key="6">
    <source>
        <dbReference type="ARBA" id="ARBA00022964"/>
    </source>
</evidence>
<dbReference type="InterPro" id="IPR006620">
    <property type="entry name" value="Pro_4_hyd_alph"/>
</dbReference>
<evidence type="ECO:0000313" key="15">
    <source>
        <dbReference type="EMBL" id="KAI3435904.1"/>
    </source>
</evidence>
<evidence type="ECO:0000256" key="10">
    <source>
        <dbReference type="ARBA" id="ARBA00047444"/>
    </source>
</evidence>
<dbReference type="GO" id="GO:0051246">
    <property type="term" value="P:regulation of protein metabolic process"/>
    <property type="evidence" value="ECO:0007669"/>
    <property type="project" value="UniProtKB-ARBA"/>
</dbReference>
<keyword evidence="4" id="KW-0479">Metal-binding</keyword>
<dbReference type="GO" id="GO:0031543">
    <property type="term" value="F:peptidyl-proline dioxygenase activity"/>
    <property type="evidence" value="ECO:0007669"/>
    <property type="project" value="UniProtKB-ARBA"/>
</dbReference>
<dbReference type="GO" id="GO:0009896">
    <property type="term" value="P:positive regulation of catabolic process"/>
    <property type="evidence" value="ECO:0007669"/>
    <property type="project" value="UniProtKB-ARBA"/>
</dbReference>
<dbReference type="GO" id="GO:0010604">
    <property type="term" value="P:positive regulation of macromolecule metabolic process"/>
    <property type="evidence" value="ECO:0007669"/>
    <property type="project" value="UniProtKB-ARBA"/>
</dbReference>
<sequence>MTDEGVAVLRPGLLTANAQADLKAQYEGSQPYPHCVIQDFANPDLLRKVREEIITNVQATYKETDLFKMFQTGDLANLDALPPEQAAKLASVFRLRQAIYSPDFRSFISQVTGCGELSDQTDCACNVHAAGGHLLCHDDVIGNRRVSYIVYLTDPDDPWTAEDGGALELYPQAADTPHEPAVVPTATLLPVWNSLACFRVQPGRSFHSIQEVYTGDKPRMSIQGWFHAAQAPDNAELATRNQLQLRAGEDTAHDFKPFSGGSPAGELSAEDLAYLGQYVNPSYLSQANWAKVEAKFKEDGSVQLHNFLKPTWAQRVAAAVAAADAADQLGRGQVPAYTAGVCGGWQAAGPCHKQRYLRYSPDSTSTSGGGSHEGGGSSSSSAAAAAVGALLSQLQSELFASGAFAKLLRQLTTIGLVGQQAEVRRFRPGLDYTVAHYGLLTRDPQMDAVLCFVAGGEAGDGEAWESGEVGGYEAYLLADEDGEAAAVYSTAQDDETGVLNLSPAANTLNLVLRDEGLMRFVKFLSCQAPSSRFDIAATYLPEPDSDEEEEGEKGEEEA</sequence>
<dbReference type="InterPro" id="IPR019601">
    <property type="entry name" value="Oxoglutarate/Fe-dep_Oase_C"/>
</dbReference>
<dbReference type="AlphaFoldDB" id="A0A9D4TVL0"/>
<evidence type="ECO:0000313" key="16">
    <source>
        <dbReference type="Proteomes" id="UP001055712"/>
    </source>
</evidence>
<evidence type="ECO:0000256" key="3">
    <source>
        <dbReference type="ARBA" id="ARBA00007443"/>
    </source>
</evidence>
<comment type="catalytic activity">
    <reaction evidence="11">
        <text>[ribosomal protein uS12]-(3S)-3-hydroxy-L-proline + 2-oxoglutarate + O2 = [ribosomal protein uS12]-(3S)-3,4-dihydroxy-L-proline + succinate + CO2</text>
        <dbReference type="Rhea" id="RHEA:54160"/>
        <dbReference type="Rhea" id="RHEA-COMP:13817"/>
        <dbReference type="Rhea" id="RHEA-COMP:13818"/>
        <dbReference type="ChEBI" id="CHEBI:15379"/>
        <dbReference type="ChEBI" id="CHEBI:16526"/>
        <dbReference type="ChEBI" id="CHEBI:16810"/>
        <dbReference type="ChEBI" id="CHEBI:30031"/>
        <dbReference type="ChEBI" id="CHEBI:85428"/>
        <dbReference type="ChEBI" id="CHEBI:138052"/>
    </reaction>
</comment>
<reference evidence="15" key="2">
    <citation type="submission" date="2020-11" db="EMBL/GenBank/DDBJ databases">
        <authorList>
            <person name="Cecchin M."/>
            <person name="Marcolungo L."/>
            <person name="Rossato M."/>
            <person name="Girolomoni L."/>
            <person name="Cosentino E."/>
            <person name="Cuine S."/>
            <person name="Li-Beisson Y."/>
            <person name="Delledonne M."/>
            <person name="Ballottari M."/>
        </authorList>
    </citation>
    <scope>NUCLEOTIDE SEQUENCE</scope>
    <source>
        <strain evidence="15">211/11P</strain>
        <tissue evidence="15">Whole cell</tissue>
    </source>
</reference>
<proteinExistence type="inferred from homology"/>
<feature type="compositionally biased region" description="Acidic residues" evidence="13">
    <location>
        <begin position="543"/>
        <end position="558"/>
    </location>
</feature>
<dbReference type="InterPro" id="IPR039558">
    <property type="entry name" value="TPA1/OFD1_N"/>
</dbReference>
<dbReference type="Gene3D" id="2.60.120.620">
    <property type="entry name" value="q2cbj1_9rhob like domain"/>
    <property type="match status" value="1"/>
</dbReference>
<dbReference type="OrthoDB" id="430522at2759"/>
<dbReference type="PROSITE" id="PS51471">
    <property type="entry name" value="FE2OG_OXY"/>
    <property type="match status" value="1"/>
</dbReference>
<evidence type="ECO:0000256" key="13">
    <source>
        <dbReference type="SAM" id="MobiDB-lite"/>
    </source>
</evidence>
<protein>
    <recommendedName>
        <fullName evidence="12">uS12 prolyl 3,4-dihydroxylase</fullName>
    </recommendedName>
</protein>
<dbReference type="InterPro" id="IPR043044">
    <property type="entry name" value="TPA1/Ofd1_C"/>
</dbReference>
<dbReference type="FunFam" id="2.60.120.620:FF:000014">
    <property type="entry name" value="Prolyl 3,4-dihydroxylase TPA1"/>
    <property type="match status" value="1"/>
</dbReference>
<comment type="catalytic activity">
    <reaction evidence="10">
        <text>[ribosomal protein uS12]-L-proline + 2-oxoglutarate + O2 = [ribosomal protein uS12]-(3S)-3-hydroxy-L-proline + succinate + CO2</text>
        <dbReference type="Rhea" id="RHEA:54156"/>
        <dbReference type="Rhea" id="RHEA-COMP:13816"/>
        <dbReference type="Rhea" id="RHEA-COMP:13818"/>
        <dbReference type="ChEBI" id="CHEBI:15379"/>
        <dbReference type="ChEBI" id="CHEBI:16526"/>
        <dbReference type="ChEBI" id="CHEBI:16810"/>
        <dbReference type="ChEBI" id="CHEBI:30031"/>
        <dbReference type="ChEBI" id="CHEBI:50342"/>
        <dbReference type="ChEBI" id="CHEBI:85428"/>
    </reaction>
</comment>
<evidence type="ECO:0000256" key="7">
    <source>
        <dbReference type="ARBA" id="ARBA00023002"/>
    </source>
</evidence>
<name>A0A9D4TVL0_CHLVU</name>
<dbReference type="Gene3D" id="3.60.130.20">
    <property type="entry name" value="Oxoglutarate/iron-dependent oxygenase, C-terminal degradation domain"/>
    <property type="match status" value="1"/>
</dbReference>
<keyword evidence="5" id="KW-0847">Vitamin C</keyword>
<feature type="domain" description="Fe2OG dioxygenase" evidence="14">
    <location>
        <begin position="119"/>
        <end position="228"/>
    </location>
</feature>
<dbReference type="PANTHER" id="PTHR12117:SF0">
    <property type="entry name" value="PROLYL 3-HYDROXYLASE OGFOD1"/>
    <property type="match status" value="1"/>
</dbReference>
<comment type="similarity">
    <text evidence="3">Belongs to the TPA1 family.</text>
</comment>
<dbReference type="SMART" id="SM00702">
    <property type="entry name" value="P4Hc"/>
    <property type="match status" value="1"/>
</dbReference>
<dbReference type="PANTHER" id="PTHR12117">
    <property type="entry name" value="HISTONE ACETYLTRANSFERASE COMPLEX"/>
    <property type="match status" value="1"/>
</dbReference>
<accession>A0A9D4TVL0</accession>
<dbReference type="InterPro" id="IPR051842">
    <property type="entry name" value="uS12_prolyl_hydroxylase"/>
</dbReference>
<organism evidence="15 16">
    <name type="scientific">Chlorella vulgaris</name>
    <name type="common">Green alga</name>
    <dbReference type="NCBI Taxonomy" id="3077"/>
    <lineage>
        <taxon>Eukaryota</taxon>
        <taxon>Viridiplantae</taxon>
        <taxon>Chlorophyta</taxon>
        <taxon>core chlorophytes</taxon>
        <taxon>Trebouxiophyceae</taxon>
        <taxon>Chlorellales</taxon>
        <taxon>Chlorellaceae</taxon>
        <taxon>Chlorella clade</taxon>
        <taxon>Chlorella</taxon>
    </lineage>
</organism>
<dbReference type="Pfam" id="PF10637">
    <property type="entry name" value="Ofd1_CTDD"/>
    <property type="match status" value="1"/>
</dbReference>
<evidence type="ECO:0000256" key="5">
    <source>
        <dbReference type="ARBA" id="ARBA00022896"/>
    </source>
</evidence>
<evidence type="ECO:0000259" key="14">
    <source>
        <dbReference type="PROSITE" id="PS51471"/>
    </source>
</evidence>
<keyword evidence="8" id="KW-0408">Iron</keyword>
<evidence type="ECO:0000256" key="12">
    <source>
        <dbReference type="ARBA" id="ARBA00081607"/>
    </source>
</evidence>
<keyword evidence="16" id="KW-1185">Reference proteome</keyword>
<dbReference type="GO" id="GO:0031418">
    <property type="term" value="F:L-ascorbic acid binding"/>
    <property type="evidence" value="ECO:0007669"/>
    <property type="project" value="UniProtKB-KW"/>
</dbReference>
<dbReference type="EMBL" id="SIDB01000002">
    <property type="protein sequence ID" value="KAI3435904.1"/>
    <property type="molecule type" value="Genomic_DNA"/>
</dbReference>
<gene>
    <name evidence="15" type="ORF">D9Q98_001962</name>
</gene>
<evidence type="ECO:0000256" key="8">
    <source>
        <dbReference type="ARBA" id="ARBA00023004"/>
    </source>
</evidence>
<evidence type="ECO:0000256" key="1">
    <source>
        <dbReference type="ARBA" id="ARBA00001961"/>
    </source>
</evidence>
<dbReference type="Proteomes" id="UP001055712">
    <property type="component" value="Unassembled WGS sequence"/>
</dbReference>
<reference evidence="15" key="1">
    <citation type="journal article" date="2019" name="Plant J.">
        <title>Chlorella vulgaris genome assembly and annotation reveals the molecular basis for metabolic acclimation to high light conditions.</title>
        <authorList>
            <person name="Cecchin M."/>
            <person name="Marcolungo L."/>
            <person name="Rossato M."/>
            <person name="Girolomoni L."/>
            <person name="Cosentino E."/>
            <person name="Cuine S."/>
            <person name="Li-Beisson Y."/>
            <person name="Delledonne M."/>
            <person name="Ballottari M."/>
        </authorList>
    </citation>
    <scope>NUCLEOTIDE SEQUENCE</scope>
    <source>
        <strain evidence="15">211/11P</strain>
    </source>
</reference>
<keyword evidence="7" id="KW-0560">Oxidoreductase</keyword>